<dbReference type="STRING" id="28573.A0A0U1LXJ7"/>
<reference evidence="10 11" key="1">
    <citation type="submission" date="2015-04" db="EMBL/GenBank/DDBJ databases">
        <authorList>
            <person name="Syromyatnikov M.Y."/>
            <person name="Popov V.N."/>
        </authorList>
    </citation>
    <scope>NUCLEOTIDE SEQUENCE [LARGE SCALE GENOMIC DNA]</scope>
    <source>
        <strain evidence="10">WF-38-12</strain>
    </source>
</reference>
<evidence type="ECO:0000259" key="9">
    <source>
        <dbReference type="SMART" id="SM00906"/>
    </source>
</evidence>
<dbReference type="SMART" id="SM00906">
    <property type="entry name" value="Fungal_trans"/>
    <property type="match status" value="1"/>
</dbReference>
<organism evidence="10 11">
    <name type="scientific">Talaromyces islandicus</name>
    <name type="common">Penicillium islandicum</name>
    <dbReference type="NCBI Taxonomy" id="28573"/>
    <lineage>
        <taxon>Eukaryota</taxon>
        <taxon>Fungi</taxon>
        <taxon>Dikarya</taxon>
        <taxon>Ascomycota</taxon>
        <taxon>Pezizomycotina</taxon>
        <taxon>Eurotiomycetes</taxon>
        <taxon>Eurotiomycetidae</taxon>
        <taxon>Eurotiales</taxon>
        <taxon>Trichocomaceae</taxon>
        <taxon>Talaromyces</taxon>
        <taxon>Talaromyces sect. Islandici</taxon>
    </lineage>
</organism>
<dbReference type="GO" id="GO:0006351">
    <property type="term" value="P:DNA-templated transcription"/>
    <property type="evidence" value="ECO:0007669"/>
    <property type="project" value="InterPro"/>
</dbReference>
<evidence type="ECO:0000256" key="2">
    <source>
        <dbReference type="ARBA" id="ARBA00022723"/>
    </source>
</evidence>
<evidence type="ECO:0000256" key="1">
    <source>
        <dbReference type="ARBA" id="ARBA00004123"/>
    </source>
</evidence>
<feature type="domain" description="Xylanolytic transcriptional activator regulatory" evidence="9">
    <location>
        <begin position="283"/>
        <end position="356"/>
    </location>
</feature>
<evidence type="ECO:0000256" key="6">
    <source>
        <dbReference type="ARBA" id="ARBA00023163"/>
    </source>
</evidence>
<keyword evidence="7" id="KW-0539">Nucleus</keyword>
<evidence type="ECO:0000256" key="3">
    <source>
        <dbReference type="ARBA" id="ARBA00022833"/>
    </source>
</evidence>
<dbReference type="InterPro" id="IPR052202">
    <property type="entry name" value="Yeast_MetPath_Reg"/>
</dbReference>
<evidence type="ECO:0000256" key="5">
    <source>
        <dbReference type="ARBA" id="ARBA00023125"/>
    </source>
</evidence>
<name>A0A0U1LXJ7_TALIS</name>
<keyword evidence="11" id="KW-1185">Reference proteome</keyword>
<keyword evidence="5" id="KW-0238">DNA-binding</keyword>
<keyword evidence="4" id="KW-0805">Transcription regulation</keyword>
<dbReference type="GO" id="GO:0045944">
    <property type="term" value="P:positive regulation of transcription by RNA polymerase II"/>
    <property type="evidence" value="ECO:0007669"/>
    <property type="project" value="TreeGrafter"/>
</dbReference>
<dbReference type="PANTHER" id="PTHR47782">
    <property type="entry name" value="ZN(II)2CYS6 TRANSCRIPTION FACTOR (EUROFUNG)-RELATED"/>
    <property type="match status" value="1"/>
</dbReference>
<dbReference type="EMBL" id="CVMT01000003">
    <property type="protein sequence ID" value="CRG87566.1"/>
    <property type="molecule type" value="Genomic_DNA"/>
</dbReference>
<dbReference type="CDD" id="cd12148">
    <property type="entry name" value="fungal_TF_MHR"/>
    <property type="match status" value="1"/>
</dbReference>
<dbReference type="Pfam" id="PF04082">
    <property type="entry name" value="Fungal_trans"/>
    <property type="match status" value="1"/>
</dbReference>
<evidence type="ECO:0000256" key="8">
    <source>
        <dbReference type="SAM" id="MobiDB-lite"/>
    </source>
</evidence>
<keyword evidence="3" id="KW-0862">Zinc</keyword>
<dbReference type="OMA" id="EFYFAHS"/>
<evidence type="ECO:0000313" key="10">
    <source>
        <dbReference type="EMBL" id="CRG87566.1"/>
    </source>
</evidence>
<sequence>MEKKMDSHPYTESTIPALGQDDSSTFEVIPNAGAANNPGVFPMEPQMDPLLREPTPSFVGELKTLSLEATAERHLGSTSGISFARLTQMVLRRLTPDKADLVFINHRENYSGNRLFSFNSPSDLLNPSLLESLNDSVSIHPILFGDVVLSDIADLSSSVADLNLPTDQAHIERLVGFYFAHSNTLYPILYRSEFLQSLRQVQESPEHLAANSPLCLFRIWMVLAIGSTAYSSVSLSEESESMLYYSKALEYLEQAIEFGEMAALEVIMLQVSYSFFNQLGPNTWFLVGLAARLALGMGLHSSSTYNDMAFDMEQRRKRIFFSIYMMDRVVSNALGRPFALHDDDIDISPFEGVDDECITPDGIQNQSALRPSLMAIPLHILALRKIASKIAKQVYSNRQTASLSLEERENVLQSLHKELIDWRRGMPFPLPDTNSQVPHLTTNWFDFNYYTHIAMLYRPSPLLPTMDQERIKILLEAASMSLRQAFNMHQQQRFAYNWLNFLTLFTSTLSLIYSTTVQPDNLVTILTETKAIDDLDLAIGLFDTFGVKFPTANNIRGMIVEISRRYKDLRDSTAMQDTMPPGVVPGC</sequence>
<gene>
    <name evidence="10" type="primary">STB5</name>
    <name evidence="10" type="ORF">PISL3812_04584</name>
</gene>
<keyword evidence="6" id="KW-0804">Transcription</keyword>
<comment type="subcellular location">
    <subcellularLocation>
        <location evidence="1">Nucleus</location>
    </subcellularLocation>
</comment>
<dbReference type="GO" id="GO:0008270">
    <property type="term" value="F:zinc ion binding"/>
    <property type="evidence" value="ECO:0007669"/>
    <property type="project" value="InterPro"/>
</dbReference>
<accession>A0A0U1LXJ7</accession>
<dbReference type="PANTHER" id="PTHR47782:SF12">
    <property type="entry name" value="ZN(II)2CYS6 TRANSCRIPTION FACTOR (EUROFUNG)"/>
    <property type="match status" value="1"/>
</dbReference>
<evidence type="ECO:0000256" key="7">
    <source>
        <dbReference type="ARBA" id="ARBA00023242"/>
    </source>
</evidence>
<evidence type="ECO:0000313" key="11">
    <source>
        <dbReference type="Proteomes" id="UP000054383"/>
    </source>
</evidence>
<dbReference type="Proteomes" id="UP000054383">
    <property type="component" value="Unassembled WGS sequence"/>
</dbReference>
<feature type="region of interest" description="Disordered" evidence="8">
    <location>
        <begin position="1"/>
        <end position="22"/>
    </location>
</feature>
<keyword evidence="2" id="KW-0479">Metal-binding</keyword>
<dbReference type="OrthoDB" id="25921at2759"/>
<dbReference type="GO" id="GO:0000981">
    <property type="term" value="F:DNA-binding transcription factor activity, RNA polymerase II-specific"/>
    <property type="evidence" value="ECO:0007669"/>
    <property type="project" value="TreeGrafter"/>
</dbReference>
<dbReference type="GO" id="GO:0005634">
    <property type="term" value="C:nucleus"/>
    <property type="evidence" value="ECO:0007669"/>
    <property type="project" value="UniProtKB-SubCell"/>
</dbReference>
<protein>
    <submittedName>
        <fullName evidence="10">Protein STB5</fullName>
    </submittedName>
</protein>
<dbReference type="InterPro" id="IPR007219">
    <property type="entry name" value="XnlR_reg_dom"/>
</dbReference>
<evidence type="ECO:0000256" key="4">
    <source>
        <dbReference type="ARBA" id="ARBA00023015"/>
    </source>
</evidence>
<proteinExistence type="predicted"/>
<dbReference type="GO" id="GO:0043565">
    <property type="term" value="F:sequence-specific DNA binding"/>
    <property type="evidence" value="ECO:0007669"/>
    <property type="project" value="TreeGrafter"/>
</dbReference>
<dbReference type="AlphaFoldDB" id="A0A0U1LXJ7"/>